<proteinExistence type="inferred from homology"/>
<keyword evidence="12" id="KW-0411">Iron-sulfur</keyword>
<comment type="function">
    <text evidence="3">Adenine glycosylase active on G-A mispairs. MutY also corrects error-prone DNA synthesis past GO lesions which are due to the oxidatively damaged form of guanine: 7,8-dihydro-8-oxoguanine (8-oxo-dGTP).</text>
</comment>
<dbReference type="GO" id="GO:0006298">
    <property type="term" value="P:mismatch repair"/>
    <property type="evidence" value="ECO:0007669"/>
    <property type="project" value="TreeGrafter"/>
</dbReference>
<dbReference type="SMART" id="SM00478">
    <property type="entry name" value="ENDO3c"/>
    <property type="match status" value="1"/>
</dbReference>
<dbReference type="GO" id="GO:0032357">
    <property type="term" value="F:oxidized purine DNA binding"/>
    <property type="evidence" value="ECO:0007669"/>
    <property type="project" value="TreeGrafter"/>
</dbReference>
<dbReference type="InterPro" id="IPR003651">
    <property type="entry name" value="Endonuclease3_FeS-loop_motif"/>
</dbReference>
<dbReference type="GO" id="GO:0000701">
    <property type="term" value="F:purine-specific mismatch base pair DNA N-glycosylase activity"/>
    <property type="evidence" value="ECO:0007669"/>
    <property type="project" value="UniProtKB-EC"/>
</dbReference>
<dbReference type="GO" id="GO:0034039">
    <property type="term" value="F:8-oxo-7,8-dihydroguanine DNA N-glycosylase activity"/>
    <property type="evidence" value="ECO:0007669"/>
    <property type="project" value="TreeGrafter"/>
</dbReference>
<gene>
    <name evidence="16" type="ORF">DBW97_00920</name>
</gene>
<evidence type="ECO:0000256" key="11">
    <source>
        <dbReference type="ARBA" id="ARBA00023004"/>
    </source>
</evidence>
<evidence type="ECO:0000256" key="12">
    <source>
        <dbReference type="ARBA" id="ARBA00023014"/>
    </source>
</evidence>
<comment type="similarity">
    <text evidence="4">Belongs to the Nth/MutY family.</text>
</comment>
<dbReference type="PANTHER" id="PTHR42944:SF1">
    <property type="entry name" value="ADENINE DNA GLYCOSYLASE"/>
    <property type="match status" value="1"/>
</dbReference>
<dbReference type="EMBL" id="QOPD01000001">
    <property type="protein sequence ID" value="RCL39321.1"/>
    <property type="molecule type" value="Genomic_DNA"/>
</dbReference>
<accession>A0A368BQ00</accession>
<dbReference type="GO" id="GO:0035485">
    <property type="term" value="F:adenine/guanine mispair binding"/>
    <property type="evidence" value="ECO:0007669"/>
    <property type="project" value="TreeGrafter"/>
</dbReference>
<dbReference type="InterPro" id="IPR023170">
    <property type="entry name" value="HhH_base_excis_C"/>
</dbReference>
<comment type="cofactor">
    <cofactor evidence="2">
        <name>[4Fe-4S] cluster</name>
        <dbReference type="ChEBI" id="CHEBI:49883"/>
    </cofactor>
</comment>
<protein>
    <recommendedName>
        <fullName evidence="6">Adenine DNA glycosylase</fullName>
        <ecNumber evidence="5">3.2.2.31</ecNumber>
    </recommendedName>
</protein>
<sequence length="310" mass="35929">MIGKNISNWYKKHGRKDLPWRLNITPYKVWISELILQQTKVKTGTEYFHRFIEKYPTLDSIKSASEDDILALWKGLGYYRRANYIFEAKEIIFKTFNGIFPESYDDLIRLPGVGQSTAGAILSIAYNKPFPILDGNVKRLISRYFYKKNFDEKVFWGLSKQSIDQDDPYSFQQGAMDIGATICVPIKPLCNQCPLKKGCKSFKLNSFPTLRRKRVAKKQVNINFQVIVKGKTIAMTKNSTLGFWKNLWLLPHEIVKENKPTTVHNLSHRQLNLEFVSLPEAENMTFFSFKEVLNLTTPKPISDKLLEICK</sequence>
<dbReference type="InterPro" id="IPR011257">
    <property type="entry name" value="DNA_glycosylase"/>
</dbReference>
<dbReference type="InterPro" id="IPR003265">
    <property type="entry name" value="HhH-GPD_domain"/>
</dbReference>
<comment type="catalytic activity">
    <reaction evidence="1">
        <text>Hydrolyzes free adenine bases from 7,8-dihydro-8-oxoguanine:adenine mismatched double-stranded DNA, leaving an apurinic site.</text>
        <dbReference type="EC" id="3.2.2.31"/>
    </reaction>
</comment>
<evidence type="ECO:0000256" key="6">
    <source>
        <dbReference type="ARBA" id="ARBA00022023"/>
    </source>
</evidence>
<organism evidence="16 17">
    <name type="scientific">SAR86 cluster bacterium</name>
    <dbReference type="NCBI Taxonomy" id="2030880"/>
    <lineage>
        <taxon>Bacteria</taxon>
        <taxon>Pseudomonadati</taxon>
        <taxon>Pseudomonadota</taxon>
        <taxon>Gammaproteobacteria</taxon>
        <taxon>SAR86 cluster</taxon>
    </lineage>
</organism>
<dbReference type="GO" id="GO:0006284">
    <property type="term" value="P:base-excision repair"/>
    <property type="evidence" value="ECO:0007669"/>
    <property type="project" value="InterPro"/>
</dbReference>
<keyword evidence="14" id="KW-0326">Glycosidase</keyword>
<dbReference type="GO" id="GO:0046872">
    <property type="term" value="F:metal ion binding"/>
    <property type="evidence" value="ECO:0007669"/>
    <property type="project" value="UniProtKB-KW"/>
</dbReference>
<dbReference type="GO" id="GO:0051539">
    <property type="term" value="F:4 iron, 4 sulfur cluster binding"/>
    <property type="evidence" value="ECO:0007669"/>
    <property type="project" value="UniProtKB-KW"/>
</dbReference>
<dbReference type="InterPro" id="IPR044298">
    <property type="entry name" value="MIG/MutY"/>
</dbReference>
<feature type="domain" description="HhH-GPD" evidence="15">
    <location>
        <begin position="35"/>
        <end position="181"/>
    </location>
</feature>
<dbReference type="PROSITE" id="PS01155">
    <property type="entry name" value="ENDONUCLEASE_III_2"/>
    <property type="match status" value="1"/>
</dbReference>
<evidence type="ECO:0000256" key="14">
    <source>
        <dbReference type="ARBA" id="ARBA00023295"/>
    </source>
</evidence>
<name>A0A368BQ00_9GAMM</name>
<evidence type="ECO:0000256" key="7">
    <source>
        <dbReference type="ARBA" id="ARBA00022485"/>
    </source>
</evidence>
<dbReference type="Pfam" id="PF00633">
    <property type="entry name" value="HHH"/>
    <property type="match status" value="1"/>
</dbReference>
<evidence type="ECO:0000256" key="10">
    <source>
        <dbReference type="ARBA" id="ARBA00022801"/>
    </source>
</evidence>
<dbReference type="PANTHER" id="PTHR42944">
    <property type="entry name" value="ADENINE DNA GLYCOSYLASE"/>
    <property type="match status" value="1"/>
</dbReference>
<dbReference type="Gene3D" id="1.10.340.30">
    <property type="entry name" value="Hypothetical protein, domain 2"/>
    <property type="match status" value="1"/>
</dbReference>
<evidence type="ECO:0000256" key="13">
    <source>
        <dbReference type="ARBA" id="ARBA00023204"/>
    </source>
</evidence>
<keyword evidence="11" id="KW-0408">Iron</keyword>
<evidence type="ECO:0000256" key="4">
    <source>
        <dbReference type="ARBA" id="ARBA00008343"/>
    </source>
</evidence>
<dbReference type="InterPro" id="IPR000445">
    <property type="entry name" value="HhH_motif"/>
</dbReference>
<evidence type="ECO:0000256" key="8">
    <source>
        <dbReference type="ARBA" id="ARBA00022723"/>
    </source>
</evidence>
<keyword evidence="7" id="KW-0004">4Fe-4S</keyword>
<dbReference type="InterPro" id="IPR004035">
    <property type="entry name" value="Endouclease-III_FeS-bd_BS"/>
</dbReference>
<evidence type="ECO:0000256" key="3">
    <source>
        <dbReference type="ARBA" id="ARBA00002933"/>
    </source>
</evidence>
<keyword evidence="13" id="KW-0234">DNA repair</keyword>
<keyword evidence="9" id="KW-0227">DNA damage</keyword>
<reference evidence="16 17" key="1">
    <citation type="journal article" date="2018" name="Microbiome">
        <title>Fine metagenomic profile of the Mediterranean stratified and mixed water columns revealed by assembly and recruitment.</title>
        <authorList>
            <person name="Haro-Moreno J.M."/>
            <person name="Lopez-Perez M."/>
            <person name="De La Torre J.R."/>
            <person name="Picazo A."/>
            <person name="Camacho A."/>
            <person name="Rodriguez-Valera F."/>
        </authorList>
    </citation>
    <scope>NUCLEOTIDE SEQUENCE [LARGE SCALE GENOMIC DNA]</scope>
    <source>
        <strain evidence="16">MED-G83</strain>
    </source>
</reference>
<keyword evidence="8" id="KW-0479">Metal-binding</keyword>
<evidence type="ECO:0000259" key="15">
    <source>
        <dbReference type="SMART" id="SM00478"/>
    </source>
</evidence>
<evidence type="ECO:0000256" key="2">
    <source>
        <dbReference type="ARBA" id="ARBA00001966"/>
    </source>
</evidence>
<evidence type="ECO:0000313" key="16">
    <source>
        <dbReference type="EMBL" id="RCL39321.1"/>
    </source>
</evidence>
<dbReference type="EC" id="3.2.2.31" evidence="5"/>
<dbReference type="PROSITE" id="PS00764">
    <property type="entry name" value="ENDONUCLEASE_III_1"/>
    <property type="match status" value="1"/>
</dbReference>
<evidence type="ECO:0000256" key="5">
    <source>
        <dbReference type="ARBA" id="ARBA00012045"/>
    </source>
</evidence>
<evidence type="ECO:0000256" key="9">
    <source>
        <dbReference type="ARBA" id="ARBA00022763"/>
    </source>
</evidence>
<dbReference type="AlphaFoldDB" id="A0A368BQ00"/>
<comment type="caution">
    <text evidence="16">The sequence shown here is derived from an EMBL/GenBank/DDBJ whole genome shotgun (WGS) entry which is preliminary data.</text>
</comment>
<dbReference type="Pfam" id="PF00730">
    <property type="entry name" value="HhH-GPD"/>
    <property type="match status" value="1"/>
</dbReference>
<dbReference type="Gene3D" id="1.10.1670.10">
    <property type="entry name" value="Helix-hairpin-Helix base-excision DNA repair enzymes (C-terminal)"/>
    <property type="match status" value="1"/>
</dbReference>
<dbReference type="Proteomes" id="UP000252147">
    <property type="component" value="Unassembled WGS sequence"/>
</dbReference>
<evidence type="ECO:0000256" key="1">
    <source>
        <dbReference type="ARBA" id="ARBA00000843"/>
    </source>
</evidence>
<evidence type="ECO:0000313" key="17">
    <source>
        <dbReference type="Proteomes" id="UP000252147"/>
    </source>
</evidence>
<dbReference type="SUPFAM" id="SSF48150">
    <property type="entry name" value="DNA-glycosylase"/>
    <property type="match status" value="1"/>
</dbReference>
<dbReference type="InterPro" id="IPR004036">
    <property type="entry name" value="Endonuclease-III-like_CS2"/>
</dbReference>
<dbReference type="SMART" id="SM00525">
    <property type="entry name" value="FES"/>
    <property type="match status" value="1"/>
</dbReference>
<keyword evidence="10" id="KW-0378">Hydrolase</keyword>
<dbReference type="CDD" id="cd00056">
    <property type="entry name" value="ENDO3c"/>
    <property type="match status" value="1"/>
</dbReference>